<dbReference type="EMBL" id="JBEWLZ010000007">
    <property type="protein sequence ID" value="MET1490715.1"/>
    <property type="molecule type" value="Genomic_DNA"/>
</dbReference>
<dbReference type="SUPFAM" id="SSF54862">
    <property type="entry name" value="4Fe-4S ferredoxins"/>
    <property type="match status" value="1"/>
</dbReference>
<proteinExistence type="predicted"/>
<dbReference type="PANTHER" id="PTHR30176:SF3">
    <property type="entry name" value="FERREDOXIN-TYPE PROTEIN NAPH"/>
    <property type="match status" value="1"/>
</dbReference>
<evidence type="ECO:0000256" key="3">
    <source>
        <dbReference type="ARBA" id="ARBA00022723"/>
    </source>
</evidence>
<keyword evidence="3" id="KW-0479">Metal-binding</keyword>
<feature type="transmembrane region" description="Helical" evidence="8">
    <location>
        <begin position="28"/>
        <end position="47"/>
    </location>
</feature>
<feature type="domain" description="4Fe-4S ferredoxin-type" evidence="9">
    <location>
        <begin position="250"/>
        <end position="279"/>
    </location>
</feature>
<keyword evidence="8" id="KW-0472">Membrane</keyword>
<sequence length="285" mass="31011">MSARHPAAEAIATRGWLRAHRWLLLRRASQLAILAAFLSGPLFGLWISKGNLASSLTLDLLPLTDPFAFLQMLASGHRPAAAAVTGVLIVTAFYLLAGGRLFCAWVCPMNAVTDAAAWLRRRLGLKGGRSPHPATRYWLLGAVLIATALTGLQVWEWVNPVSMLQRGLIFGAGSAWLIVGGLFVYDFAMAGRGWCSHLCPVGACYALLDRPGLLRISAHARRDCDDCMDCFTVCPEPQVIRPALKAVGQRHPLILASACTRCGRCIDVCSKDVFRLGSRFNRSEK</sequence>
<protein>
    <submittedName>
        <fullName evidence="10">Quinol dehydrogenase ferredoxin subunit NapH</fullName>
    </submittedName>
</protein>
<dbReference type="InterPro" id="IPR011886">
    <property type="entry name" value="NapH_MauN"/>
</dbReference>
<feature type="transmembrane region" description="Helical" evidence="8">
    <location>
        <begin position="167"/>
        <end position="188"/>
    </location>
</feature>
<feature type="transmembrane region" description="Helical" evidence="8">
    <location>
        <begin position="80"/>
        <end position="97"/>
    </location>
</feature>
<organism evidence="10 11">
    <name type="scientific">Uliginosibacterium paludis</name>
    <dbReference type="NCBI Taxonomy" id="1615952"/>
    <lineage>
        <taxon>Bacteria</taxon>
        <taxon>Pseudomonadati</taxon>
        <taxon>Pseudomonadota</taxon>
        <taxon>Betaproteobacteria</taxon>
        <taxon>Rhodocyclales</taxon>
        <taxon>Zoogloeaceae</taxon>
        <taxon>Uliginosibacterium</taxon>
    </lineage>
</organism>
<evidence type="ECO:0000256" key="4">
    <source>
        <dbReference type="ARBA" id="ARBA00022737"/>
    </source>
</evidence>
<feature type="domain" description="4Fe-4S ferredoxin-type" evidence="9">
    <location>
        <begin position="214"/>
        <end position="245"/>
    </location>
</feature>
<dbReference type="PROSITE" id="PS00198">
    <property type="entry name" value="4FE4S_FER_1"/>
    <property type="match status" value="1"/>
</dbReference>
<accession>A0ABV2CS35</accession>
<evidence type="ECO:0000256" key="5">
    <source>
        <dbReference type="ARBA" id="ARBA00022982"/>
    </source>
</evidence>
<keyword evidence="6" id="KW-0408">Iron</keyword>
<keyword evidence="8" id="KW-1133">Transmembrane helix</keyword>
<dbReference type="PANTHER" id="PTHR30176">
    <property type="entry name" value="FERREDOXIN-TYPE PROTEIN NAPH"/>
    <property type="match status" value="1"/>
</dbReference>
<evidence type="ECO:0000256" key="7">
    <source>
        <dbReference type="ARBA" id="ARBA00023014"/>
    </source>
</evidence>
<evidence type="ECO:0000256" key="6">
    <source>
        <dbReference type="ARBA" id="ARBA00023004"/>
    </source>
</evidence>
<dbReference type="RefSeq" id="WP_345926009.1">
    <property type="nucleotide sequence ID" value="NZ_JBDIVF010000002.1"/>
</dbReference>
<dbReference type="PROSITE" id="PS51379">
    <property type="entry name" value="4FE4S_FER_2"/>
    <property type="match status" value="2"/>
</dbReference>
<dbReference type="NCBIfam" id="NF007013">
    <property type="entry name" value="PRK09477.1"/>
    <property type="match status" value="1"/>
</dbReference>
<comment type="caution">
    <text evidence="10">The sequence shown here is derived from an EMBL/GenBank/DDBJ whole genome shotgun (WGS) entry which is preliminary data.</text>
</comment>
<keyword evidence="4" id="KW-0677">Repeat</keyword>
<keyword evidence="7" id="KW-0411">Iron-sulfur</keyword>
<dbReference type="Pfam" id="PF12801">
    <property type="entry name" value="Fer4_5"/>
    <property type="match status" value="2"/>
</dbReference>
<evidence type="ECO:0000256" key="8">
    <source>
        <dbReference type="SAM" id="Phobius"/>
    </source>
</evidence>
<dbReference type="InterPro" id="IPR017900">
    <property type="entry name" value="4Fe4S_Fe_S_CS"/>
</dbReference>
<reference evidence="10 11" key="1">
    <citation type="submission" date="2024-07" db="EMBL/GenBank/DDBJ databases">
        <title>Uliginosibacterium paludis KCTC:42655.</title>
        <authorList>
            <person name="Kim M.K."/>
        </authorList>
    </citation>
    <scope>NUCLEOTIDE SEQUENCE [LARGE SCALE GENOMIC DNA]</scope>
    <source>
        <strain evidence="10 11">KCTC 42655</strain>
    </source>
</reference>
<gene>
    <name evidence="10" type="primary">napH</name>
    <name evidence="10" type="ORF">ABVT11_12835</name>
</gene>
<keyword evidence="8" id="KW-0812">Transmembrane</keyword>
<evidence type="ECO:0000256" key="1">
    <source>
        <dbReference type="ARBA" id="ARBA00022448"/>
    </source>
</evidence>
<keyword evidence="1" id="KW-0813">Transport</keyword>
<evidence type="ECO:0000259" key="9">
    <source>
        <dbReference type="PROSITE" id="PS51379"/>
    </source>
</evidence>
<name>A0ABV2CS35_9RHOO</name>
<keyword evidence="11" id="KW-1185">Reference proteome</keyword>
<dbReference type="Pfam" id="PF12838">
    <property type="entry name" value="Fer4_7"/>
    <property type="match status" value="1"/>
</dbReference>
<dbReference type="Gene3D" id="3.30.70.20">
    <property type="match status" value="1"/>
</dbReference>
<feature type="transmembrane region" description="Helical" evidence="8">
    <location>
        <begin position="137"/>
        <end position="155"/>
    </location>
</feature>
<dbReference type="Proteomes" id="UP001548590">
    <property type="component" value="Unassembled WGS sequence"/>
</dbReference>
<dbReference type="NCBIfam" id="TIGR02163">
    <property type="entry name" value="napH"/>
    <property type="match status" value="1"/>
</dbReference>
<evidence type="ECO:0000313" key="11">
    <source>
        <dbReference type="Proteomes" id="UP001548590"/>
    </source>
</evidence>
<keyword evidence="5" id="KW-0249">Electron transport</keyword>
<evidence type="ECO:0000256" key="2">
    <source>
        <dbReference type="ARBA" id="ARBA00022485"/>
    </source>
</evidence>
<keyword evidence="2" id="KW-0004">4Fe-4S</keyword>
<evidence type="ECO:0000313" key="10">
    <source>
        <dbReference type="EMBL" id="MET1490715.1"/>
    </source>
</evidence>
<dbReference type="InterPro" id="IPR051684">
    <property type="entry name" value="Electron_Trans/Redox"/>
</dbReference>
<dbReference type="InterPro" id="IPR017896">
    <property type="entry name" value="4Fe4S_Fe-S-bd"/>
</dbReference>